<feature type="domain" description="VWFA" evidence="2">
    <location>
        <begin position="103"/>
        <end position="302"/>
    </location>
</feature>
<accession>A0A417Y3E8</accession>
<keyword evidence="1" id="KW-1133">Transmembrane helix</keyword>
<keyword evidence="4" id="KW-1185">Reference proteome</keyword>
<dbReference type="AlphaFoldDB" id="A0A417Y3E8"/>
<feature type="transmembrane region" description="Helical" evidence="1">
    <location>
        <begin position="68"/>
        <end position="89"/>
    </location>
</feature>
<name>A0A417Y3E8_9ACTN</name>
<dbReference type="Gene3D" id="3.40.50.410">
    <property type="entry name" value="von Willebrand factor, type A domain"/>
    <property type="match status" value="1"/>
</dbReference>
<proteinExistence type="predicted"/>
<reference evidence="3 4" key="1">
    <citation type="submission" date="2018-09" db="EMBL/GenBank/DDBJ databases">
        <title>Genome sequencing of Nocardioides immobilis CCTCC AB 2017083 for comparison to Nocardioides silvaticus.</title>
        <authorList>
            <person name="Li C."/>
            <person name="Wang G."/>
        </authorList>
    </citation>
    <scope>NUCLEOTIDE SEQUENCE [LARGE SCALE GENOMIC DNA]</scope>
    <source>
        <strain evidence="3 4">CCTCC AB 2017083</strain>
    </source>
</reference>
<sequence>MELTWTTSDSELKWPWLVVLLVVLVVALLAVWVRIWWRRHPPGASYVAHATRLVSLPRYRTLVQRRRLLGGFGSVAALVACVGGIVLGGRVQETQVMDRDEASRDIMLCLDASGSTAPWNVDVVQEFRDIVEGLEGERIGLTVWNNAAITKFPLTDDYDFVLDRLSEAELAFAGWSEIYPSEEFDDYTAGTWSEERQYQSSLVADGLVSCVQRFDRLDEDRGRALVLATDGEQRGRGVYNLDEAAEYAAEDGIVIHVVANPGEPDKEGDSDGLQAAADETGGTFAQLGTGGSAEDVVEEINELEAAKIERPPLVQTVDEPRTGQVLAGIGVGLLLLVWTVQGLIALAGRTNRGSTP</sequence>
<evidence type="ECO:0000256" key="1">
    <source>
        <dbReference type="SAM" id="Phobius"/>
    </source>
</evidence>
<dbReference type="InterPro" id="IPR002035">
    <property type="entry name" value="VWF_A"/>
</dbReference>
<keyword evidence="1" id="KW-0472">Membrane</keyword>
<dbReference type="SMART" id="SM00327">
    <property type="entry name" value="VWA"/>
    <property type="match status" value="1"/>
</dbReference>
<feature type="transmembrane region" description="Helical" evidence="1">
    <location>
        <begin position="325"/>
        <end position="347"/>
    </location>
</feature>
<dbReference type="RefSeq" id="WP_118925221.1">
    <property type="nucleotide sequence ID" value="NZ_QXGH01000014.1"/>
</dbReference>
<gene>
    <name evidence="3" type="ORF">D0Z08_10670</name>
</gene>
<dbReference type="SUPFAM" id="SSF53300">
    <property type="entry name" value="vWA-like"/>
    <property type="match status" value="1"/>
</dbReference>
<feature type="transmembrane region" description="Helical" evidence="1">
    <location>
        <begin position="14"/>
        <end position="37"/>
    </location>
</feature>
<evidence type="ECO:0000313" key="3">
    <source>
        <dbReference type="EMBL" id="RHW27125.1"/>
    </source>
</evidence>
<comment type="caution">
    <text evidence="3">The sequence shown here is derived from an EMBL/GenBank/DDBJ whole genome shotgun (WGS) entry which is preliminary data.</text>
</comment>
<evidence type="ECO:0000313" key="4">
    <source>
        <dbReference type="Proteomes" id="UP000283644"/>
    </source>
</evidence>
<evidence type="ECO:0000259" key="2">
    <source>
        <dbReference type="SMART" id="SM00327"/>
    </source>
</evidence>
<dbReference type="InterPro" id="IPR036465">
    <property type="entry name" value="vWFA_dom_sf"/>
</dbReference>
<keyword evidence="1" id="KW-0812">Transmembrane</keyword>
<dbReference type="OrthoDB" id="4623238at2"/>
<protein>
    <recommendedName>
        <fullName evidence="2">VWFA domain-containing protein</fullName>
    </recommendedName>
</protein>
<dbReference type="Proteomes" id="UP000283644">
    <property type="component" value="Unassembled WGS sequence"/>
</dbReference>
<organism evidence="3 4">
    <name type="scientific">Nocardioides immobilis</name>
    <dbReference type="NCBI Taxonomy" id="2049295"/>
    <lineage>
        <taxon>Bacteria</taxon>
        <taxon>Bacillati</taxon>
        <taxon>Actinomycetota</taxon>
        <taxon>Actinomycetes</taxon>
        <taxon>Propionibacteriales</taxon>
        <taxon>Nocardioidaceae</taxon>
        <taxon>Nocardioides</taxon>
    </lineage>
</organism>
<dbReference type="EMBL" id="QXGH01000014">
    <property type="protein sequence ID" value="RHW27125.1"/>
    <property type="molecule type" value="Genomic_DNA"/>
</dbReference>